<accession>A0A8S3YS37</accession>
<comment type="caution">
    <text evidence="3">The sequence shown here is derived from an EMBL/GenBank/DDBJ whole genome shotgun (WGS) entry which is preliminary data.</text>
</comment>
<feature type="transmembrane region" description="Helical" evidence="2">
    <location>
        <begin position="13"/>
        <end position="40"/>
    </location>
</feature>
<protein>
    <submittedName>
        <fullName evidence="3">Uncharacterized protein</fullName>
    </submittedName>
</protein>
<dbReference type="EMBL" id="CAJHNH020000523">
    <property type="protein sequence ID" value="CAG5118265.1"/>
    <property type="molecule type" value="Genomic_DNA"/>
</dbReference>
<dbReference type="InterPro" id="IPR002347">
    <property type="entry name" value="SDR_fam"/>
</dbReference>
<dbReference type="GO" id="GO:0016491">
    <property type="term" value="F:oxidoreductase activity"/>
    <property type="evidence" value="ECO:0007669"/>
    <property type="project" value="TreeGrafter"/>
</dbReference>
<dbReference type="PRINTS" id="PR00081">
    <property type="entry name" value="GDHRDH"/>
</dbReference>
<gene>
    <name evidence="3" type="ORF">CUNI_LOCUS3823</name>
</gene>
<dbReference type="PANTHER" id="PTHR43313">
    <property type="entry name" value="SHORT-CHAIN DEHYDROGENASE/REDUCTASE FAMILY 9C"/>
    <property type="match status" value="1"/>
</dbReference>
<dbReference type="Proteomes" id="UP000678393">
    <property type="component" value="Unassembled WGS sequence"/>
</dbReference>
<keyword evidence="2" id="KW-1133">Transmembrane helix</keyword>
<proteinExistence type="inferred from homology"/>
<evidence type="ECO:0000256" key="1">
    <source>
        <dbReference type="RuleBase" id="RU000363"/>
    </source>
</evidence>
<evidence type="ECO:0000313" key="3">
    <source>
        <dbReference type="EMBL" id="CAG5118265.1"/>
    </source>
</evidence>
<dbReference type="OrthoDB" id="2102561at2759"/>
<keyword evidence="4" id="KW-1185">Reference proteome</keyword>
<evidence type="ECO:0000256" key="2">
    <source>
        <dbReference type="SAM" id="Phobius"/>
    </source>
</evidence>
<sequence>MELDIPTFKKIEAVGWTVTLCILVFFFGHVFVFLGICFLVRKLYMWYKTRRLGLIDPLGKAVVVTGCDSGFGLGLAKHLHAVGFTVFATCLNLDSEGAKSLQKLASDRLKVVHLDITNDDSVGRCQRRVKEECENTGLWGLVNNAGLNVMGDLELTTMEQYLTTGNINLYGMVRMCKAFLPLIRQAKGRIVNVTSAKGLLAIPSCAAYTVAKFGGEAFSEILYQEMSQFGVTVSIIEPCNYGGATGCLNEAGLKRIKANFDEMWREASDDVKEFYGPAHLAQQMEDLKQAAATAAPTIDPVIDAFEDALRNQCPKFRYLIPGSNSYFDWSHILTCLMPFLPQSLFNKLRAYFVPYAIYK</sequence>
<organism evidence="3 4">
    <name type="scientific">Candidula unifasciata</name>
    <dbReference type="NCBI Taxonomy" id="100452"/>
    <lineage>
        <taxon>Eukaryota</taxon>
        <taxon>Metazoa</taxon>
        <taxon>Spiralia</taxon>
        <taxon>Lophotrochozoa</taxon>
        <taxon>Mollusca</taxon>
        <taxon>Gastropoda</taxon>
        <taxon>Heterobranchia</taxon>
        <taxon>Euthyneura</taxon>
        <taxon>Panpulmonata</taxon>
        <taxon>Eupulmonata</taxon>
        <taxon>Stylommatophora</taxon>
        <taxon>Helicina</taxon>
        <taxon>Helicoidea</taxon>
        <taxon>Geomitridae</taxon>
        <taxon>Candidula</taxon>
    </lineage>
</organism>
<dbReference type="AlphaFoldDB" id="A0A8S3YS37"/>
<dbReference type="Pfam" id="PF00106">
    <property type="entry name" value="adh_short"/>
    <property type="match status" value="1"/>
</dbReference>
<keyword evidence="2" id="KW-0472">Membrane</keyword>
<dbReference type="InterPro" id="IPR036291">
    <property type="entry name" value="NAD(P)-bd_dom_sf"/>
</dbReference>
<reference evidence="3" key="1">
    <citation type="submission" date="2021-04" db="EMBL/GenBank/DDBJ databases">
        <authorList>
            <consortium name="Molecular Ecology Group"/>
        </authorList>
    </citation>
    <scope>NUCLEOTIDE SEQUENCE</scope>
</reference>
<dbReference type="PRINTS" id="PR00080">
    <property type="entry name" value="SDRFAMILY"/>
</dbReference>
<dbReference type="PANTHER" id="PTHR43313:SF36">
    <property type="entry name" value="D-BETA-HYDROXYBUTYRATE DEHYDROGENASE, MITOCHONDRIAL"/>
    <property type="match status" value="1"/>
</dbReference>
<dbReference type="Gene3D" id="3.40.50.720">
    <property type="entry name" value="NAD(P)-binding Rossmann-like Domain"/>
    <property type="match status" value="1"/>
</dbReference>
<evidence type="ECO:0000313" key="4">
    <source>
        <dbReference type="Proteomes" id="UP000678393"/>
    </source>
</evidence>
<name>A0A8S3YS37_9EUPU</name>
<dbReference type="SUPFAM" id="SSF51735">
    <property type="entry name" value="NAD(P)-binding Rossmann-fold domains"/>
    <property type="match status" value="1"/>
</dbReference>
<dbReference type="GO" id="GO:0008202">
    <property type="term" value="P:steroid metabolic process"/>
    <property type="evidence" value="ECO:0007669"/>
    <property type="project" value="TreeGrafter"/>
</dbReference>
<comment type="similarity">
    <text evidence="1">Belongs to the short-chain dehydrogenases/reductases (SDR) family.</text>
</comment>
<keyword evidence="2" id="KW-0812">Transmembrane</keyword>